<dbReference type="NCBIfam" id="TIGR00379">
    <property type="entry name" value="cobB"/>
    <property type="match status" value="1"/>
</dbReference>
<dbReference type="GO" id="GO:0005524">
    <property type="term" value="F:ATP binding"/>
    <property type="evidence" value="ECO:0007669"/>
    <property type="project" value="UniProtKB-UniRule"/>
</dbReference>
<dbReference type="GO" id="GO:0042242">
    <property type="term" value="F:cobyrinic acid a,c-diamide synthase activity"/>
    <property type="evidence" value="ECO:0007669"/>
    <property type="project" value="InterPro"/>
</dbReference>
<keyword evidence="5 9" id="KW-0547">Nucleotide-binding</keyword>
<feature type="site" description="Increases nucleophilicity of active site Cys" evidence="9">
    <location>
        <position position="428"/>
    </location>
</feature>
<dbReference type="SUPFAM" id="SSF52317">
    <property type="entry name" value="Class I glutamine amidotransferase-like"/>
    <property type="match status" value="1"/>
</dbReference>
<dbReference type="InterPro" id="IPR027417">
    <property type="entry name" value="P-loop_NTPase"/>
</dbReference>
<dbReference type="RefSeq" id="WP_271167772.1">
    <property type="nucleotide sequence ID" value="NZ_BSFI01000006.1"/>
</dbReference>
<dbReference type="PANTHER" id="PTHR43873:SF1">
    <property type="entry name" value="COBYRINATE A,C-DIAMIDE SYNTHASE"/>
    <property type="match status" value="1"/>
</dbReference>
<evidence type="ECO:0000256" key="9">
    <source>
        <dbReference type="HAMAP-Rule" id="MF_00027"/>
    </source>
</evidence>
<reference evidence="12" key="2">
    <citation type="submission" date="2023-01" db="EMBL/GenBank/DDBJ databases">
        <authorList>
            <person name="Sun Q."/>
            <person name="Evtushenko L."/>
        </authorList>
    </citation>
    <scope>NUCLEOTIDE SEQUENCE</scope>
    <source>
        <strain evidence="12">VKM B-2347</strain>
    </source>
</reference>
<dbReference type="EC" id="6.3.5.9" evidence="9"/>
<dbReference type="InterPro" id="IPR004484">
    <property type="entry name" value="CbiA/CobB_synth"/>
</dbReference>
<evidence type="ECO:0000256" key="7">
    <source>
        <dbReference type="ARBA" id="ARBA00022842"/>
    </source>
</evidence>
<dbReference type="GO" id="GO:0009236">
    <property type="term" value="P:cobalamin biosynthetic process"/>
    <property type="evidence" value="ECO:0007669"/>
    <property type="project" value="UniProtKB-UniRule"/>
</dbReference>
<sequence>MARAVVVAAPSSGSGKTIVTLGLLRAFRDAGVAVASAKIGPDYIDPRFHEAASGRACLNLDGWAMRRDRALALAHEAGRGAEILVVEGVMGLFDHAAERGIEGHGGTADVAAMLGAPVVLVLDASGMAQSAGAIARGFADFRDDVEVAGVILNRVASPRHEALLRAGCDAAGVPVIGALPRTTELRTPSRHLGLVQAEELPELDALLASAARLVAAHVDLDALRAIARTAPRPGARLASPPLRPLGQTIAVAADAAFRFSYPHLLAGWREAGAELSFFSPLADEAPATAADAIFLPGGYPELHGGRLASAGTFRSGVRAAANRGAAIYGECGGYMTLGEGIVDADGAFHEMLGLLKVGTSFAARRLHLGYRSAALASDGALGPAGAAYRAHEFHYATILHEEGEPLFRLGDGAGAGLTSGRICGSFLHVIDGG</sequence>
<evidence type="ECO:0000256" key="1">
    <source>
        <dbReference type="ARBA" id="ARBA00001946"/>
    </source>
</evidence>
<comment type="pathway">
    <text evidence="9">Cofactor biosynthesis; adenosylcobalamin biosynthesis; cob(II)yrinate a,c-diamide from precorrin-2 (aerobic route): step 9/10.</text>
</comment>
<dbReference type="InterPro" id="IPR002586">
    <property type="entry name" value="CobQ/CobB/MinD/ParA_Nub-bd_dom"/>
</dbReference>
<comment type="miscellaneous">
    <text evidence="9">The a and c carboxylates of hydrogenobyrinate are activated for nucleophilic attack via formation of a phosphorylated intermediate by ATP. CobB catalyzes first the amidation of the c-carboxylate, and then that of the a-carboxylate.</text>
</comment>
<dbReference type="CDD" id="cd05388">
    <property type="entry name" value="CobB_N"/>
    <property type="match status" value="1"/>
</dbReference>
<dbReference type="EMBL" id="BSFI01000006">
    <property type="protein sequence ID" value="GLK67519.1"/>
    <property type="molecule type" value="Genomic_DNA"/>
</dbReference>
<dbReference type="Proteomes" id="UP001143372">
    <property type="component" value="Unassembled WGS sequence"/>
</dbReference>
<dbReference type="AlphaFoldDB" id="A0A9W6J189"/>
<evidence type="ECO:0000259" key="11">
    <source>
        <dbReference type="Pfam" id="PF07685"/>
    </source>
</evidence>
<evidence type="ECO:0000313" key="13">
    <source>
        <dbReference type="Proteomes" id="UP001143372"/>
    </source>
</evidence>
<comment type="domain">
    <text evidence="9">Comprises of two domains. The C-terminal domain contains the binding site for glutamine and catalyzes the hydrolysis of this substrate to glutamate and ammonia. The N-terminal domain is anticipated to bind ATP and hydrogenobyrinate and catalyzes the ultimate synthesis of the diamide product. The ammonia produced via the glutaminase domain is probably translocated to the adjacent domain via a molecular tunnel, where it reacts with an activated intermediate.</text>
</comment>
<comment type="similarity">
    <text evidence="2">Belongs to the CobB/CobQ family. CobQ subfamily.</text>
</comment>
<evidence type="ECO:0000256" key="6">
    <source>
        <dbReference type="ARBA" id="ARBA00022840"/>
    </source>
</evidence>
<keyword evidence="13" id="KW-1185">Reference proteome</keyword>
<dbReference type="Pfam" id="PF01656">
    <property type="entry name" value="CbiA"/>
    <property type="match status" value="1"/>
</dbReference>
<evidence type="ECO:0000259" key="10">
    <source>
        <dbReference type="Pfam" id="PF01656"/>
    </source>
</evidence>
<dbReference type="GO" id="GO:0043802">
    <property type="term" value="F:hydrogenobyrinic acid a,c-diamide synthase (glutamine-hydrolysing) activity"/>
    <property type="evidence" value="ECO:0007669"/>
    <property type="project" value="UniProtKB-UniRule"/>
</dbReference>
<evidence type="ECO:0000256" key="4">
    <source>
        <dbReference type="ARBA" id="ARBA00022598"/>
    </source>
</evidence>
<evidence type="ECO:0000256" key="8">
    <source>
        <dbReference type="ARBA" id="ARBA00022962"/>
    </source>
</evidence>
<dbReference type="HAMAP" id="MF_00027">
    <property type="entry name" value="CobB_CbiA"/>
    <property type="match status" value="1"/>
</dbReference>
<protein>
    <recommendedName>
        <fullName evidence="9">Hydrogenobyrinate a,c-diamide synthase</fullName>
        <ecNumber evidence="9">6.3.5.9</ecNumber>
    </recommendedName>
    <alternativeName>
        <fullName evidence="9">Hydrogenobyrinic acid a,c-diamide synthase</fullName>
    </alternativeName>
</protein>
<comment type="caution">
    <text evidence="12">The sequence shown here is derived from an EMBL/GenBank/DDBJ whole genome shotgun (WGS) entry which is preliminary data.</text>
</comment>
<keyword evidence="3 9" id="KW-0169">Cobalamin biosynthesis</keyword>
<evidence type="ECO:0000256" key="2">
    <source>
        <dbReference type="ARBA" id="ARBA00006205"/>
    </source>
</evidence>
<keyword evidence="8 9" id="KW-0315">Glutamine amidotransferase</keyword>
<name>A0A9W6J189_9HYPH</name>
<evidence type="ECO:0000256" key="3">
    <source>
        <dbReference type="ARBA" id="ARBA00022573"/>
    </source>
</evidence>
<evidence type="ECO:0000313" key="12">
    <source>
        <dbReference type="EMBL" id="GLK67519.1"/>
    </source>
</evidence>
<dbReference type="PROSITE" id="PS51274">
    <property type="entry name" value="GATASE_COBBQ"/>
    <property type="match status" value="1"/>
</dbReference>
<comment type="cofactor">
    <cofactor evidence="1 9">
        <name>Mg(2+)</name>
        <dbReference type="ChEBI" id="CHEBI:18420"/>
    </cofactor>
</comment>
<dbReference type="Gene3D" id="3.40.50.300">
    <property type="entry name" value="P-loop containing nucleotide triphosphate hydrolases"/>
    <property type="match status" value="1"/>
</dbReference>
<dbReference type="InterPro" id="IPR011698">
    <property type="entry name" value="GATase_3"/>
</dbReference>
<dbReference type="Gene3D" id="3.40.50.880">
    <property type="match status" value="1"/>
</dbReference>
<feature type="domain" description="CobB/CobQ-like glutamine amidotransferase" evidence="11">
    <location>
        <begin position="248"/>
        <end position="430"/>
    </location>
</feature>
<gene>
    <name evidence="9" type="primary">cobB</name>
    <name evidence="12" type="ORF">GCM10008179_11570</name>
</gene>
<organism evidence="12 13">
    <name type="scientific">Hansschlegelia plantiphila</name>
    <dbReference type="NCBI Taxonomy" id="374655"/>
    <lineage>
        <taxon>Bacteria</taxon>
        <taxon>Pseudomonadati</taxon>
        <taxon>Pseudomonadota</taxon>
        <taxon>Alphaproteobacteria</taxon>
        <taxon>Hyphomicrobiales</taxon>
        <taxon>Methylopilaceae</taxon>
        <taxon>Hansschlegelia</taxon>
    </lineage>
</organism>
<dbReference type="InterPro" id="IPR029062">
    <property type="entry name" value="Class_I_gatase-like"/>
</dbReference>
<comment type="function">
    <text evidence="9">Catalyzes the ATP-dependent amidation of the two carboxylate groups at positions a and c of hydrogenobyrinate, using either L-glutamine or ammonia as the nitrogen source.</text>
</comment>
<comment type="catalytic activity">
    <reaction evidence="9">
        <text>hydrogenobyrinate + 2 L-glutamine + 2 ATP + 2 H2O = hydrogenobyrinate a,c-diamide + 2 L-glutamate + 2 ADP + 2 phosphate + 2 H(+)</text>
        <dbReference type="Rhea" id="RHEA:12544"/>
        <dbReference type="ChEBI" id="CHEBI:15377"/>
        <dbReference type="ChEBI" id="CHEBI:15378"/>
        <dbReference type="ChEBI" id="CHEBI:29985"/>
        <dbReference type="ChEBI" id="CHEBI:30616"/>
        <dbReference type="ChEBI" id="CHEBI:43474"/>
        <dbReference type="ChEBI" id="CHEBI:58359"/>
        <dbReference type="ChEBI" id="CHEBI:77873"/>
        <dbReference type="ChEBI" id="CHEBI:77874"/>
        <dbReference type="ChEBI" id="CHEBI:456216"/>
        <dbReference type="EC" id="6.3.5.9"/>
    </reaction>
</comment>
<evidence type="ECO:0000256" key="5">
    <source>
        <dbReference type="ARBA" id="ARBA00022741"/>
    </source>
</evidence>
<keyword evidence="6 9" id="KW-0067">ATP-binding</keyword>
<comment type="similarity">
    <text evidence="9">Belongs to the CobB/CbiA family.</text>
</comment>
<dbReference type="Pfam" id="PF07685">
    <property type="entry name" value="GATase_3"/>
    <property type="match status" value="1"/>
</dbReference>
<feature type="domain" description="CobQ/CobB/MinD/ParA nucleotide binding" evidence="10">
    <location>
        <begin position="5"/>
        <end position="192"/>
    </location>
</feature>
<feature type="active site" description="Nucleophile" evidence="9">
    <location>
        <position position="331"/>
    </location>
</feature>
<keyword evidence="4 9" id="KW-0436">Ligase</keyword>
<dbReference type="SUPFAM" id="SSF52540">
    <property type="entry name" value="P-loop containing nucleoside triphosphate hydrolases"/>
    <property type="match status" value="1"/>
</dbReference>
<dbReference type="PANTHER" id="PTHR43873">
    <property type="entry name" value="COBYRINATE A,C-DIAMIDE SYNTHASE"/>
    <property type="match status" value="1"/>
</dbReference>
<accession>A0A9W6J189</accession>
<reference evidence="12" key="1">
    <citation type="journal article" date="2014" name="Int. J. Syst. Evol. Microbiol.">
        <title>Complete genome sequence of Corynebacterium casei LMG S-19264T (=DSM 44701T), isolated from a smear-ripened cheese.</title>
        <authorList>
            <consortium name="US DOE Joint Genome Institute (JGI-PGF)"/>
            <person name="Walter F."/>
            <person name="Albersmeier A."/>
            <person name="Kalinowski J."/>
            <person name="Ruckert C."/>
        </authorList>
    </citation>
    <scope>NUCLEOTIDE SEQUENCE</scope>
    <source>
        <strain evidence="12">VKM B-2347</strain>
    </source>
</reference>
<proteinExistence type="inferred from homology"/>
<keyword evidence="7 9" id="KW-0460">Magnesium</keyword>
<dbReference type="NCBIfam" id="NF002204">
    <property type="entry name" value="PRK01077.1"/>
    <property type="match status" value="1"/>
</dbReference>